<dbReference type="InterPro" id="IPR043160">
    <property type="entry name" value="Dynein_C_barrel"/>
</dbReference>
<keyword evidence="5" id="KW-0677">Repeat</keyword>
<proteinExistence type="inferred from homology"/>
<keyword evidence="8" id="KW-0243">Dynein</keyword>
<dbReference type="Gene3D" id="3.10.490.20">
    <property type="match status" value="1"/>
</dbReference>
<dbReference type="FunFam" id="1.10.8.720:FF:000004">
    <property type="entry name" value="Dynein heavy chain 5, axonemal"/>
    <property type="match status" value="1"/>
</dbReference>
<dbReference type="Gene3D" id="1.10.472.130">
    <property type="match status" value="1"/>
</dbReference>
<dbReference type="FunFam" id="3.10.490.20:FF:000003">
    <property type="entry name" value="Dynein heavy chain 5, axonemal"/>
    <property type="match status" value="1"/>
</dbReference>
<dbReference type="Pfam" id="PF12780">
    <property type="entry name" value="AAA_8"/>
    <property type="match status" value="1"/>
</dbReference>
<dbReference type="FunFam" id="1.10.8.1220:FF:000001">
    <property type="entry name" value="Dynein axonemal heavy chain 5"/>
    <property type="match status" value="1"/>
</dbReference>
<keyword evidence="13" id="KW-0966">Cell projection</keyword>
<dbReference type="GO" id="GO:0005524">
    <property type="term" value="F:ATP binding"/>
    <property type="evidence" value="ECO:0007669"/>
    <property type="project" value="UniProtKB-KW"/>
</dbReference>
<evidence type="ECO:0000313" key="18">
    <source>
        <dbReference type="Proteomes" id="UP001249851"/>
    </source>
</evidence>
<dbReference type="InterPro" id="IPR026983">
    <property type="entry name" value="DHC"/>
</dbReference>
<dbReference type="Gene3D" id="1.20.140.100">
    <property type="entry name" value="Dynein heavy chain, N-terminal domain 2"/>
    <property type="match status" value="1"/>
</dbReference>
<dbReference type="Gene3D" id="3.20.180.20">
    <property type="entry name" value="Dynein heavy chain, N-terminal domain 2"/>
    <property type="match status" value="1"/>
</dbReference>
<dbReference type="InterPro" id="IPR027417">
    <property type="entry name" value="P-loop_NTPase"/>
</dbReference>
<feature type="compositionally biased region" description="Basic residues" evidence="15">
    <location>
        <begin position="21"/>
        <end position="32"/>
    </location>
</feature>
<dbReference type="Pfam" id="PF08385">
    <property type="entry name" value="DHC_N1"/>
    <property type="match status" value="1"/>
</dbReference>
<feature type="region of interest" description="Disordered" evidence="15">
    <location>
        <begin position="1145"/>
        <end position="1185"/>
    </location>
</feature>
<feature type="region of interest" description="Disordered" evidence="15">
    <location>
        <begin position="3000"/>
        <end position="3033"/>
    </location>
</feature>
<feature type="compositionally biased region" description="Acidic residues" evidence="15">
    <location>
        <begin position="3024"/>
        <end position="3033"/>
    </location>
</feature>
<dbReference type="FunFam" id="3.40.50.300:FF:000044">
    <property type="entry name" value="Dynein heavy chain 5, axonemal"/>
    <property type="match status" value="1"/>
</dbReference>
<dbReference type="Gene3D" id="1.20.58.1120">
    <property type="match status" value="1"/>
</dbReference>
<organism evidence="17 18">
    <name type="scientific">Acropora cervicornis</name>
    <name type="common">Staghorn coral</name>
    <dbReference type="NCBI Taxonomy" id="6130"/>
    <lineage>
        <taxon>Eukaryota</taxon>
        <taxon>Metazoa</taxon>
        <taxon>Cnidaria</taxon>
        <taxon>Anthozoa</taxon>
        <taxon>Hexacorallia</taxon>
        <taxon>Scleractinia</taxon>
        <taxon>Astrocoeniina</taxon>
        <taxon>Acroporidae</taxon>
        <taxon>Acropora</taxon>
    </lineage>
</organism>
<dbReference type="GO" id="GO:0097729">
    <property type="term" value="C:9+2 motile cilium"/>
    <property type="evidence" value="ECO:0007669"/>
    <property type="project" value="UniProtKB-ARBA"/>
</dbReference>
<dbReference type="PANTHER" id="PTHR46532">
    <property type="entry name" value="MALE FERTILITY FACTOR KL5"/>
    <property type="match status" value="1"/>
</dbReference>
<reference evidence="17" key="1">
    <citation type="journal article" date="2023" name="G3 (Bethesda)">
        <title>Whole genome assembly and annotation of the endangered Caribbean coral Acropora cervicornis.</title>
        <authorList>
            <person name="Selwyn J.D."/>
            <person name="Vollmer S.V."/>
        </authorList>
    </citation>
    <scope>NUCLEOTIDE SEQUENCE</scope>
    <source>
        <strain evidence="17">K2</strain>
    </source>
</reference>
<dbReference type="InterPro" id="IPR043157">
    <property type="entry name" value="Dynein_AAA1S"/>
</dbReference>
<dbReference type="FunFam" id="1.20.1270.280:FF:000002">
    <property type="entry name" value="Dynein heavy chain 5, axonemal"/>
    <property type="match status" value="1"/>
</dbReference>
<dbReference type="FunFam" id="3.40.50.300:FF:002141">
    <property type="entry name" value="Dynein heavy chain"/>
    <property type="match status" value="1"/>
</dbReference>
<dbReference type="FunFam" id="3.40.50.300:FF:000049">
    <property type="entry name" value="Dynein, axonemal, heavy chain 5"/>
    <property type="match status" value="1"/>
</dbReference>
<feature type="coiled-coil region" evidence="14">
    <location>
        <begin position="3572"/>
        <end position="3627"/>
    </location>
</feature>
<dbReference type="EMBL" id="JARQWQ010000053">
    <property type="protein sequence ID" value="KAK2556820.1"/>
    <property type="molecule type" value="Genomic_DNA"/>
</dbReference>
<dbReference type="Gene3D" id="1.10.287.2620">
    <property type="match status" value="1"/>
</dbReference>
<dbReference type="InterPro" id="IPR042228">
    <property type="entry name" value="Dynein_linker_3"/>
</dbReference>
<feature type="coiled-coil region" evidence="14">
    <location>
        <begin position="3906"/>
        <end position="3933"/>
    </location>
</feature>
<keyword evidence="3" id="KW-0963">Cytoplasm</keyword>
<keyword evidence="7" id="KW-0067">ATP-binding</keyword>
<evidence type="ECO:0000256" key="11">
    <source>
        <dbReference type="ARBA" id="ARBA00023175"/>
    </source>
</evidence>
<dbReference type="FunFam" id="1.10.8.710:FF:000003">
    <property type="entry name" value="Dynein axonemal heavy chain 5"/>
    <property type="match status" value="1"/>
</dbReference>
<dbReference type="Pfam" id="PF17852">
    <property type="entry name" value="Dynein_AAA_lid"/>
    <property type="match status" value="1"/>
</dbReference>
<dbReference type="InterPro" id="IPR024317">
    <property type="entry name" value="Dynein_heavy_chain_D4_dom"/>
</dbReference>
<evidence type="ECO:0000256" key="4">
    <source>
        <dbReference type="ARBA" id="ARBA00022701"/>
    </source>
</evidence>
<dbReference type="Pfam" id="PF18199">
    <property type="entry name" value="Dynein_C"/>
    <property type="match status" value="1"/>
</dbReference>
<dbReference type="InterPro" id="IPR035706">
    <property type="entry name" value="AAA_9"/>
</dbReference>
<dbReference type="FunFam" id="1.20.920.20:FF:000004">
    <property type="entry name" value="Dynein axonemal heavy chain 5"/>
    <property type="match status" value="1"/>
</dbReference>
<evidence type="ECO:0000256" key="8">
    <source>
        <dbReference type="ARBA" id="ARBA00023017"/>
    </source>
</evidence>
<evidence type="ECO:0000256" key="14">
    <source>
        <dbReference type="SAM" id="Coils"/>
    </source>
</evidence>
<feature type="compositionally biased region" description="Basic and acidic residues" evidence="15">
    <location>
        <begin position="3011"/>
        <end position="3021"/>
    </location>
</feature>
<accession>A0AAD9V0Z7</accession>
<comment type="caution">
    <text evidence="17">The sequence shown here is derived from an EMBL/GenBank/DDBJ whole genome shotgun (WGS) entry which is preliminary data.</text>
</comment>
<dbReference type="Pfam" id="PF25007">
    <property type="entry name" value="DYH2-5-8_CC"/>
    <property type="match status" value="1"/>
</dbReference>
<keyword evidence="12" id="KW-0206">Cytoskeleton</keyword>
<dbReference type="InterPro" id="IPR041228">
    <property type="entry name" value="Dynein_C"/>
</dbReference>
<dbReference type="InterPro" id="IPR042219">
    <property type="entry name" value="AAA_lid_11_sf"/>
</dbReference>
<dbReference type="FunFam" id="1.10.472.130:FF:000009">
    <property type="entry name" value="Dynein heavy chain 5, axonemal"/>
    <property type="match status" value="1"/>
</dbReference>
<dbReference type="Pfam" id="PF12774">
    <property type="entry name" value="AAA_6"/>
    <property type="match status" value="1"/>
</dbReference>
<feature type="domain" description="AAA+ ATPase" evidence="16">
    <location>
        <begin position="2688"/>
        <end position="2886"/>
    </location>
</feature>
<feature type="compositionally biased region" description="Basic and acidic residues" evidence="15">
    <location>
        <begin position="1145"/>
        <end position="1157"/>
    </location>
</feature>
<reference evidence="17" key="2">
    <citation type="journal article" date="2023" name="Science">
        <title>Genomic signatures of disease resistance in endangered staghorn corals.</title>
        <authorList>
            <person name="Vollmer S.V."/>
            <person name="Selwyn J.D."/>
            <person name="Despard B.A."/>
            <person name="Roesel C.L."/>
        </authorList>
    </citation>
    <scope>NUCLEOTIDE SEQUENCE</scope>
    <source>
        <strain evidence="17">K2</strain>
    </source>
</reference>
<dbReference type="GO" id="GO:0005858">
    <property type="term" value="C:axonemal dynein complex"/>
    <property type="evidence" value="ECO:0007669"/>
    <property type="project" value="TreeGrafter"/>
</dbReference>
<dbReference type="InterPro" id="IPR013602">
    <property type="entry name" value="Dynein_heavy_linker"/>
</dbReference>
<evidence type="ECO:0000256" key="10">
    <source>
        <dbReference type="ARBA" id="ARBA00023069"/>
    </source>
</evidence>
<dbReference type="GO" id="GO:0045505">
    <property type="term" value="F:dynein intermediate chain binding"/>
    <property type="evidence" value="ECO:0007669"/>
    <property type="project" value="InterPro"/>
</dbReference>
<dbReference type="PANTHER" id="PTHR46532:SF13">
    <property type="entry name" value="CYTOPLASMIC DYNEIN 1 HEAVY CHAIN 1"/>
    <property type="match status" value="1"/>
</dbReference>
<gene>
    <name evidence="17" type="ORF">P5673_021029</name>
</gene>
<evidence type="ECO:0000256" key="1">
    <source>
        <dbReference type="ARBA" id="ARBA00004430"/>
    </source>
</evidence>
<evidence type="ECO:0000259" key="16">
    <source>
        <dbReference type="SMART" id="SM00382"/>
    </source>
</evidence>
<dbReference type="Gene3D" id="1.20.920.20">
    <property type="match status" value="1"/>
</dbReference>
<evidence type="ECO:0000256" key="9">
    <source>
        <dbReference type="ARBA" id="ARBA00023054"/>
    </source>
</evidence>
<dbReference type="GO" id="GO:0051959">
    <property type="term" value="F:dynein light intermediate chain binding"/>
    <property type="evidence" value="ECO:0007669"/>
    <property type="project" value="InterPro"/>
</dbReference>
<dbReference type="FunFam" id="1.10.287.2620:FF:000003">
    <property type="entry name" value="Dynein, axonemal, heavy chain 5"/>
    <property type="match status" value="1"/>
</dbReference>
<dbReference type="Gene3D" id="1.10.8.1220">
    <property type="match status" value="1"/>
</dbReference>
<dbReference type="Pfam" id="PF18198">
    <property type="entry name" value="AAA_lid_11"/>
    <property type="match status" value="2"/>
</dbReference>
<dbReference type="FunFam" id="3.20.180.20:FF:000001">
    <property type="entry name" value="Dynein axonemal heavy chain 5"/>
    <property type="match status" value="1"/>
</dbReference>
<dbReference type="GO" id="GO:0008569">
    <property type="term" value="F:minus-end-directed microtubule motor activity"/>
    <property type="evidence" value="ECO:0007669"/>
    <property type="project" value="InterPro"/>
</dbReference>
<keyword evidence="4" id="KW-0493">Microtubule</keyword>
<dbReference type="GO" id="GO:0005874">
    <property type="term" value="C:microtubule"/>
    <property type="evidence" value="ECO:0007669"/>
    <property type="project" value="UniProtKB-KW"/>
</dbReference>
<evidence type="ECO:0000256" key="6">
    <source>
        <dbReference type="ARBA" id="ARBA00022741"/>
    </source>
</evidence>
<dbReference type="InterPro" id="IPR056759">
    <property type="entry name" value="DYH2-5-8_CC"/>
</dbReference>
<evidence type="ECO:0000256" key="7">
    <source>
        <dbReference type="ARBA" id="ARBA00022840"/>
    </source>
</evidence>
<evidence type="ECO:0000313" key="17">
    <source>
        <dbReference type="EMBL" id="KAK2556820.1"/>
    </source>
</evidence>
<dbReference type="InterPro" id="IPR013594">
    <property type="entry name" value="Dynein_heavy_tail"/>
</dbReference>
<sequence>MADNQVQHAAAGSTTTTQHGRGSRHHRSRKQQKPTNAEREQKKGPRLQTLGPGESIKEKQVVNNSRALFSLPREIAKQKAREEREAKRSMIDFRHEYLINTVANTLGLTSDEVTESLLEGNQIETMEDFFKAEGLSRIIFYFQEVDNLPDAVEHVRIGPGGAQSTIIKTKPKVFITDTRDMQLAGACVFFIKINPTKALTLANINQETTFGLLDTRGIGILQSVERLLGDIYIPALSKSSNWGDISDKQASTVRQGFMNQLENFIGILSSAQASLNDAVTLKECDTIDLTRISSPTDFIAAASSTETLEQIEEVVTAWVKQIEQVLAESEQMRKEADDVGPKAELDHWKKRMAKFNSLLDQIKGAECKAVVGVLHAAKSKLLKTWRDIDSRITDYANEAKDNVKFLYTLEKFCEPLYNSDPIGMIDSIPGLINAIRMINSYSRYYNTSERMTALFVKVTNQMITACKSYITEHGYKAVWDYQQEELVAKLKNCIRLNEEYQRCFQKTKQRLEENPEERQFEFSEMYIFGKINTFSRRLHKIIDMLDTMKAFSCLGESRIEGMEQLWNKFVLIVTTMRKKPYDLLDYRKMDFDADFEEFKRQINELQIQLQVFMDNSFDRIPSTQRALRLIKKFERLNLESLKETIQEKYERILMYFGRDIDTIQKIYQRHRNDPPIAWDLPPIAGKIAWARQMYRRIQEPMEMFQKYPTILQNPEAKKVIKNYNKLAKVLLEFELLYHQAWMKQVEVAKSGLQASLLVRHPETKELFVNFDPQIITLIRESECMVRLGLDIPFGAQTLMQKRETIKKNYNRLELLITESGRVLRRIPLAFKPLMSPHLAKVDAAIEPGLTMLNWTSLSLDTYIDSVYDSLKELELLIDRANDLVKFRIEAVLQEMCNTTLCQLPIDAPWTIEKFLKNTEELCRRGSELLESKSARVEEAANELISMLLELNEDDEDELESDEDQKELEDLPNDDGEQDIVAQREDSARSRPRTGGSHPDSRTASSRLGSAAISPAAAAAKRKRETRDQLNMEAQELLTHFIHKNVDAIVRVTRTTLDSMRKRVQSAVAHHYVEKGSTIGQGKDSGPDLSPLFSAFVTLQIPNITMQPALDEIQQGLNKAAQYVVSVSKGISQWNKTCKALIKIEKKEKDDSDNEGRSRSASNVGSDDESRSDVGPSRRTTRMPADSDAGTVVSMAIFPQRANYFKNVAENKEIAKLVSFLSTAINSQKKDVTTSLEFFNKYEPIWKGERETDIANFLETEPRLSEFEAQILKYNALEETILREPESYKAGAVALLTERLKTALCAETRAWCVAFGQNCNVRYRTEMEEIFTFLEDMTKRLSRPIKDLDDIRHAMGALKEIRDREIMIDMSIGPIEESYAMLNRYELLVAKEESERVDTLRYSWQKLQALATESQDQLIQIQPNFKGDLIDKVQVFAVDVVNLTEDYRTSGPMAPNVPPREASDRLIIFQNRFDALWRKYITYSGGEELFGLPVTEYPDLMQIRRELNLLQKLYGLYNDVIDTVNGYYDILWVDVNIEKINVELQDFQTRCRKLPRALKDWQAFLDLKKTIDDFNESCPLLELMANKAMKQRHWDRIAALTGHTFEMESETFSLRNIMEAPLLKHKEDIEDICIAAVKEKDIEAKLKMVVADWSTRELTFANFKNRGELLLRGDNTSEIVTLMEDSLMVLGSLMSNRYNAPFKKNIQSWVQKLSNTTDIIENWLTVQNLWIYLEAVFVGGDIAKQLPKASIPYNVCVSEAKRFQNIDKQWVKIMTRAHENANVVQCCVGDETLGQLLPHLLEQLELCQKSLSGYLEKKRLVFPRFFFVSDPVLLEILGQASDSHTIQAHLLNVFDNTKSVKFHEKDYDRILAIISSEGETIELEKPVMAQGSVEVWLGTLLQMSRKSVHHVIRTAYTAVQDQGFNLLEFLSTFPAQVGLLGIQMIWTRDSTDALTNAKYDKKVMQQTNTVFLELLNVLIEQTTKELKKVERTKFETLITIHVHQRDIFDDLCRMHIKTPSDFEWLKQIRFYFSEDTDRCLVSITDVDFIYQNEFVGCTERLVITPLTDRCYITLAQALAMSMGGAPAGPAGTGKTETTKDMGKALGKYVVVFNCSDQMDYRGLGRIFKGLAQSGSWGCFDEFNRIDLPVLSVAAQQIYIVLMCKKERKKQFIFSDGDVVDMNPEFGIFLTMNPGYAGRQELPENLKIQFRTVAMMVPDRQIIIRVKLASCGFIDNVTLARKFFTLYKLCEEQLSKQVHYDFGLRNILSVLRTLGAAKRLSVGDSENTIVMRVLRDMNLSKLIDEDEPLFLSLINDLFPGIVLDKAGYPELEQAIANQVEEAGLINHPSWRLKLIQLFETQRVRHGMMVLGPSGAGKTACIHLLMKAMTDCGTPHREMRMNPKAITAPQMFGRLDVSTNDWTDGIFSTLWRKTLRAKKGERIWIVLDGPVDAIWIENLNSVLDDNKTLTLANGDRIPMSPQCKIIFEPHNIDNASPATVSRNGMVYMSSSGLDWRPVLQAWLNKRPDAEAEILKGLFDKSFEEILRFVKENCVFKMDILDHNYIMQAITILEGLIPRKEDGSNVSAFQLERLYIFCVMWSIGAVLELDDRAKMEEFTKHSFELNLPSIAEGSNDTIFEFLVNDAGEWEHWNNRVEEYIYPKDHNPDFLSILVPNVDNVRTDYLIQIVSNQGKAALLIGEQGTAKTVMIKGNMSKYDPERHLSKSFNFSSASTPLMFQRTIESYVDKRMGNTYGPPAGKKMTVFIDDVNMPIINEWGDQVTNEIVRQVMENKGFYNLDKPGDFTCLADIQFLAAMIHPGGGRNDIPQRLKRQFSVFNCTLPSNNSIDKIFGVIAAGHFCSERGFSGVLKALATKLVPCTRRLWQLTKIKMLPTPAKFHYIFNLRDLSRIWQGILYCISEVVSSEQSLMSLWKHECMRVISDRFTNQSDKDWFEKTMKRVAAEELGEELQAMIEDTPYLVDFLSPVTVVATRKIILKITDGDSRPKSTRNVNPEHLLREDSRDAPEATGDEPEDADFETPKVYELIPSFEGLEERLKMYLEQYNESIRGAGMDLVFFRDAMIHLMRVSRIIRTPRGNALLVGVGGSGKQSLTRLASFIAGYKTFQITLTRSYNASNLMEDLKYLYKVAGREGQGIAFIFTDQEIKEEGFLEYLNNLLSSGEISNLFARDEIDEICGELIPVMKKEFPRRPPTGENLYNYFLTRAKHNLHVVLCFSPVGEKFRNRSLKFPGLISGCTMDWFSRWPKDALIAVADHFLSNFEIVCAAEVKKQVVHAMGVFHDGVAISCTDYFQRYRRATHVTPKSYLSFINGYKTIYSSKREQIGELARRMNTGLAKLVEASESVAQLSKELAVKEKELALASEKAEKVLKEVTEKAQAAEKVKAQVQKVKDKAQAIVDDIAADKAIAEEKLEAARPALEEAEAALQTIKAAHIATVRKLPKPPHLIMRIMDAVLLLFRKRLDTVVFDAERNCCKPSWSESLKMMSQSNFLSSLQSFPKDTINDEMVELLAPYLEMDDYNMETAKRVCGDVAGLCSWTNSMSVFFGINKEVLPLKANLTIQEAKLNVAQNDLNVAQAQLDEKQAELDKVQAMYDKAVQEKQDLLDDAETCRRKMLAASTLIGGLGGEKERWTEQSKEFEAQIGRLVGDVLLCTGFLSYSGPFNQEFRDMLMSKWQKDMKSRKIPFTANLNVTAMLVDAATVGEWNLQGLPNDELSVQNGIIVTKATRFPLLIDPQGQGKAWIKNREKDHEMQALLDENDSWMGDHLERDACCTAFDSFWGVTSLNHKYFRNHLEDSLSLGRPMLIEDVGEEMDPALDNVLEKNFIKSGSTLKVKVGDKEIDVMKGFMLYITTKLSNPAYTPEISARTSIIDFTVTMKGLEDQLLGRVILTEKAELEAERTKLMEDVASNKRKMKELEDNLLYRLTSTQGSLVDDESLIVVLSTTKSTAEEVSQKLVVAADTEVKINGAREEFRPVATRGSILYFLIVEMSMVNCMYQTSLKQFLGLFDRAMARSQPSPITSKRIHNIIDYLTYEVWRYSCRGLYEAHKFLFTLLLAFKIDLQTKKVKHSEFMTLIKGGASLDLKAVQPKPCKWITDITWLNLVELSKLPQFSDVLNQIARNEKQWKNWFDKDAPEEADIPDGYANSLDTFRKLLLIRKAYIITLSIHILTRSWCPDRTMAQARKYIAESMGANYAENVILDLEKTWEESDCNTPLINFLSMGSDPTSLIENLAKRHKFDCRAISMGQGQEIHARKLVGQFMQTGGWALLQNCHLGLEFMDELMDTVMEAENVHESFRLWMTTEEHVQFPIGLLQMSIKFTNEPPQGLRAGLKRTYNGISQDQLEISNLPQWKPMLYAVAFLHSTVQERRKYGPLGWNIPYEFNQADFTASVQFVQNHLDDMDIKKGVSWNTVRYMLGEVQYGGRVTDDFDKRLLNTFAKVNSLKKQTTGIAVVNFSSELRPGEVWFSESMFQQSFNFYKGYSIPKGTSVPQFMDYIDTLPLVDSPEVFGLHPNADITYQSNLAKSCLDTILSIQPKDSSGGGGETRESVVQRLADDMLDKLPENYIAHEVKARLQKMGALSPMNIFLRQEIDRMQRVISAVRQTLTDLKLAIDGTIIMSETLRDSLDCMYDARIPTHWKKISWESSTLGFWYTELLERNSQFRSWCFEGRPNVFWMTGFFNPQGFLTAMRQEVTRAHKGWALDCVVLHNDVTRFFKDDITQPPAEGVYVHGLYLDGAGWDRRGCKLVEPTQKVLFTSMPVIHIYAINTTAGRDSRMYQCPIYKKPRRTDLTYIATVDLKTNQNPDHWILRGVALLCDIK</sequence>
<feature type="domain" description="AAA+ ATPase" evidence="16">
    <location>
        <begin position="2082"/>
        <end position="2226"/>
    </location>
</feature>
<dbReference type="Proteomes" id="UP001249851">
    <property type="component" value="Unassembled WGS sequence"/>
</dbReference>
<feature type="domain" description="AAA+ ATPase" evidence="16">
    <location>
        <begin position="2361"/>
        <end position="2490"/>
    </location>
</feature>
<dbReference type="Gene3D" id="1.20.920.30">
    <property type="match status" value="1"/>
</dbReference>
<dbReference type="Gene3D" id="6.10.140.1060">
    <property type="match status" value="1"/>
</dbReference>
<dbReference type="Gene3D" id="3.40.50.300">
    <property type="entry name" value="P-loop containing nucleotide triphosphate hydrolases"/>
    <property type="match status" value="5"/>
</dbReference>
<dbReference type="Gene3D" id="1.20.1270.280">
    <property type="match status" value="1"/>
</dbReference>
<keyword evidence="11" id="KW-0505">Motor protein</keyword>
<feature type="coiled-coil region" evidence="14">
    <location>
        <begin position="588"/>
        <end position="615"/>
    </location>
</feature>
<dbReference type="InterPro" id="IPR041658">
    <property type="entry name" value="AAA_lid_11"/>
</dbReference>
<feature type="region of interest" description="Disordered" evidence="15">
    <location>
        <begin position="950"/>
        <end position="1025"/>
    </location>
</feature>
<dbReference type="Gene3D" id="1.10.8.720">
    <property type="entry name" value="Region D6 of dynein motor"/>
    <property type="match status" value="1"/>
</dbReference>
<evidence type="ECO:0000256" key="15">
    <source>
        <dbReference type="SAM" id="MobiDB-lite"/>
    </source>
</evidence>
<feature type="coiled-coil region" evidence="14">
    <location>
        <begin position="3352"/>
        <end position="3414"/>
    </location>
</feature>
<dbReference type="Pfam" id="PF12777">
    <property type="entry name" value="MT"/>
    <property type="match status" value="1"/>
</dbReference>
<feature type="compositionally biased region" description="Low complexity" evidence="15">
    <location>
        <begin position="1009"/>
        <end position="1018"/>
    </location>
</feature>
<dbReference type="Pfam" id="PF12775">
    <property type="entry name" value="AAA_7"/>
    <property type="match status" value="1"/>
</dbReference>
<dbReference type="Pfam" id="PF03028">
    <property type="entry name" value="Dynein_heavy"/>
    <property type="match status" value="1"/>
</dbReference>
<dbReference type="InterPro" id="IPR003593">
    <property type="entry name" value="AAA+_ATPase"/>
</dbReference>
<dbReference type="FunFam" id="3.40.50.300:FF:000320">
    <property type="entry name" value="Dynein, axonemal, heavy chain 5"/>
    <property type="match status" value="1"/>
</dbReference>
<feature type="region of interest" description="Disordered" evidence="15">
    <location>
        <begin position="1"/>
        <end position="56"/>
    </location>
</feature>
<dbReference type="InterPro" id="IPR035699">
    <property type="entry name" value="AAA_6"/>
</dbReference>
<evidence type="ECO:0000256" key="12">
    <source>
        <dbReference type="ARBA" id="ARBA00023212"/>
    </source>
</evidence>
<dbReference type="InterPro" id="IPR042222">
    <property type="entry name" value="Dynein_2_N"/>
</dbReference>
<dbReference type="FunFam" id="3.40.50.300:FF:001221">
    <property type="entry name" value="Axonemal dynein heavy chain 8"/>
    <property type="match status" value="1"/>
</dbReference>
<dbReference type="FunFam" id="1.20.58.1120:FF:000004">
    <property type="entry name" value="Dynein axonemal heavy chain 5"/>
    <property type="match status" value="1"/>
</dbReference>
<keyword evidence="9 14" id="KW-0175">Coiled coil</keyword>
<evidence type="ECO:0000256" key="3">
    <source>
        <dbReference type="ARBA" id="ARBA00022490"/>
    </source>
</evidence>
<dbReference type="FunFam" id="3.40.50.300:FF:000543">
    <property type="entry name" value="Dynein axonemal heavy chain 5"/>
    <property type="match status" value="1"/>
</dbReference>
<feature type="coiled-coil region" evidence="14">
    <location>
        <begin position="308"/>
        <end position="339"/>
    </location>
</feature>
<keyword evidence="18" id="KW-1185">Reference proteome</keyword>
<dbReference type="InterPro" id="IPR024743">
    <property type="entry name" value="Dynein_HC_stalk"/>
</dbReference>
<dbReference type="SMART" id="SM00382">
    <property type="entry name" value="AAA"/>
    <property type="match status" value="3"/>
</dbReference>
<dbReference type="InterPro" id="IPR004273">
    <property type="entry name" value="Dynein_heavy_D6_P-loop"/>
</dbReference>
<comment type="similarity">
    <text evidence="2">Belongs to the dynein heavy chain family.</text>
</comment>
<name>A0AAD9V0Z7_ACRCE</name>
<comment type="subcellular location">
    <subcellularLocation>
        <location evidence="1">Cytoplasm</location>
        <location evidence="1">Cytoskeleton</location>
        <location evidence="1">Cilium axoneme</location>
    </subcellularLocation>
</comment>
<protein>
    <submittedName>
        <fullName evidence="17">Dynein axonemal heavy chain 5</fullName>
    </submittedName>
</protein>
<evidence type="ECO:0000256" key="2">
    <source>
        <dbReference type="ARBA" id="ARBA00008887"/>
    </source>
</evidence>
<dbReference type="SUPFAM" id="SSF52540">
    <property type="entry name" value="P-loop containing nucleoside triphosphate hydrolases"/>
    <property type="match status" value="4"/>
</dbReference>
<keyword evidence="6" id="KW-0547">Nucleotide-binding</keyword>
<dbReference type="Pfam" id="PF08393">
    <property type="entry name" value="DHC_N2"/>
    <property type="match status" value="1"/>
</dbReference>
<evidence type="ECO:0000256" key="13">
    <source>
        <dbReference type="ARBA" id="ARBA00023273"/>
    </source>
</evidence>
<dbReference type="Pfam" id="PF12781">
    <property type="entry name" value="AAA_9"/>
    <property type="match status" value="1"/>
</dbReference>
<dbReference type="InterPro" id="IPR041589">
    <property type="entry name" value="DNAH3_AAA_lid_1"/>
</dbReference>
<dbReference type="FunFam" id="1.20.140.100:FF:000003">
    <property type="entry name" value="Dynein, axonemal, heavy chain 5"/>
    <property type="match status" value="1"/>
</dbReference>
<dbReference type="Gene3D" id="1.10.8.710">
    <property type="match status" value="1"/>
</dbReference>
<feature type="compositionally biased region" description="Acidic residues" evidence="15">
    <location>
        <begin position="950"/>
        <end position="977"/>
    </location>
</feature>
<dbReference type="Pfam" id="PF17857">
    <property type="entry name" value="AAA_lid_1"/>
    <property type="match status" value="1"/>
</dbReference>
<evidence type="ECO:0000256" key="5">
    <source>
        <dbReference type="ARBA" id="ARBA00022737"/>
    </source>
</evidence>
<dbReference type="GO" id="GO:0007018">
    <property type="term" value="P:microtubule-based movement"/>
    <property type="evidence" value="ECO:0007669"/>
    <property type="project" value="InterPro"/>
</dbReference>
<keyword evidence="10" id="KW-0969">Cilium</keyword>
<dbReference type="InterPro" id="IPR041466">
    <property type="entry name" value="Dynein_AAA5_ext"/>
</dbReference>